<feature type="compositionally biased region" description="Low complexity" evidence="8">
    <location>
        <begin position="1458"/>
        <end position="1470"/>
    </location>
</feature>
<evidence type="ECO:0000256" key="8">
    <source>
        <dbReference type="SAM" id="MobiDB-lite"/>
    </source>
</evidence>
<dbReference type="GO" id="GO:0003729">
    <property type="term" value="F:mRNA binding"/>
    <property type="evidence" value="ECO:0007669"/>
    <property type="project" value="TreeGrafter"/>
</dbReference>
<feature type="region of interest" description="Disordered" evidence="8">
    <location>
        <begin position="1337"/>
        <end position="1500"/>
    </location>
</feature>
<reference evidence="11" key="1">
    <citation type="journal article" date="2015" name="Genome Announc.">
        <title>Draft genome sequence of Talaromyces cellulolyticus strain Y-94, a source of lignocellulosic biomass-degrading enzymes.</title>
        <authorList>
            <person name="Fujii T."/>
            <person name="Koike H."/>
            <person name="Sawayama S."/>
            <person name="Yano S."/>
            <person name="Inoue H."/>
        </authorList>
    </citation>
    <scope>NUCLEOTIDE SEQUENCE [LARGE SCALE GENOMIC DNA]</scope>
    <source>
        <strain evidence="11">Y-94</strain>
    </source>
</reference>
<dbReference type="SMART" id="SM00543">
    <property type="entry name" value="MIF4G"/>
    <property type="match status" value="1"/>
</dbReference>
<feature type="compositionally biased region" description="Polar residues" evidence="8">
    <location>
        <begin position="112"/>
        <end position="125"/>
    </location>
</feature>
<name>A0A0B8MY11_TALPI</name>
<feature type="compositionally biased region" description="Polar residues" evidence="8">
    <location>
        <begin position="363"/>
        <end position="379"/>
    </location>
</feature>
<evidence type="ECO:0000256" key="3">
    <source>
        <dbReference type="ARBA" id="ARBA00022490"/>
    </source>
</evidence>
<comment type="subcellular location">
    <subcellularLocation>
        <location evidence="1">Cytoplasm</location>
    </subcellularLocation>
</comment>
<feature type="compositionally biased region" description="Low complexity" evidence="8">
    <location>
        <begin position="1407"/>
        <end position="1422"/>
    </location>
</feature>
<evidence type="ECO:0000313" key="11">
    <source>
        <dbReference type="Proteomes" id="UP000053095"/>
    </source>
</evidence>
<dbReference type="GO" id="GO:0003743">
    <property type="term" value="F:translation initiation factor activity"/>
    <property type="evidence" value="ECO:0007669"/>
    <property type="project" value="UniProtKB-KW"/>
</dbReference>
<evidence type="ECO:0000256" key="4">
    <source>
        <dbReference type="ARBA" id="ARBA00022540"/>
    </source>
</evidence>
<feature type="compositionally biased region" description="Basic and acidic residues" evidence="8">
    <location>
        <begin position="697"/>
        <end position="761"/>
    </location>
</feature>
<evidence type="ECO:0000259" key="9">
    <source>
        <dbReference type="SMART" id="SM00543"/>
    </source>
</evidence>
<feature type="compositionally biased region" description="Low complexity" evidence="8">
    <location>
        <begin position="563"/>
        <end position="574"/>
    </location>
</feature>
<dbReference type="Pfam" id="PF12152">
    <property type="entry name" value="eIF_4G1"/>
    <property type="match status" value="1"/>
</dbReference>
<keyword evidence="4 10" id="KW-0396">Initiation factor</keyword>
<feature type="compositionally biased region" description="Pro residues" evidence="8">
    <location>
        <begin position="385"/>
        <end position="400"/>
    </location>
</feature>
<gene>
    <name evidence="10" type="ORF">TCE0_038r12477</name>
</gene>
<dbReference type="InterPro" id="IPR003890">
    <property type="entry name" value="MIF4G-like_typ-3"/>
</dbReference>
<accession>A0A0B8MY11</accession>
<dbReference type="SUPFAM" id="SSF48371">
    <property type="entry name" value="ARM repeat"/>
    <property type="match status" value="1"/>
</dbReference>
<keyword evidence="11" id="KW-1185">Reference proteome</keyword>
<dbReference type="EMBL" id="DF933834">
    <property type="protein sequence ID" value="GAM40262.1"/>
    <property type="molecule type" value="Genomic_DNA"/>
</dbReference>
<dbReference type="Gene3D" id="1.25.40.180">
    <property type="match status" value="1"/>
</dbReference>
<dbReference type="GO" id="GO:0016281">
    <property type="term" value="C:eukaryotic translation initiation factor 4F complex"/>
    <property type="evidence" value="ECO:0007669"/>
    <property type="project" value="TreeGrafter"/>
</dbReference>
<feature type="region of interest" description="Disordered" evidence="8">
    <location>
        <begin position="332"/>
        <end position="406"/>
    </location>
</feature>
<feature type="compositionally biased region" description="Polar residues" evidence="8">
    <location>
        <begin position="1"/>
        <end position="32"/>
    </location>
</feature>
<dbReference type="SUPFAM" id="SSF101489">
    <property type="entry name" value="Eukaryotic initiation factor 4f subunit eIF4g, eIF4e-binding domain"/>
    <property type="match status" value="1"/>
</dbReference>
<evidence type="ECO:0000256" key="5">
    <source>
        <dbReference type="ARBA" id="ARBA00022553"/>
    </source>
</evidence>
<keyword evidence="3" id="KW-0963">Cytoplasm</keyword>
<feature type="compositionally biased region" description="Polar residues" evidence="8">
    <location>
        <begin position="482"/>
        <end position="506"/>
    </location>
</feature>
<keyword evidence="7" id="KW-0648">Protein biosynthesis</keyword>
<dbReference type="InterPro" id="IPR022745">
    <property type="entry name" value="eIF4G1_eIF4E-bd"/>
</dbReference>
<dbReference type="InterPro" id="IPR016024">
    <property type="entry name" value="ARM-type_fold"/>
</dbReference>
<evidence type="ECO:0000256" key="2">
    <source>
        <dbReference type="ARBA" id="ARBA00005775"/>
    </source>
</evidence>
<dbReference type="InterPro" id="IPR036211">
    <property type="entry name" value="eIF4G_eIF4E-bd_sf"/>
</dbReference>
<evidence type="ECO:0000256" key="1">
    <source>
        <dbReference type="ARBA" id="ARBA00004496"/>
    </source>
</evidence>
<feature type="compositionally biased region" description="Polar residues" evidence="8">
    <location>
        <begin position="253"/>
        <end position="272"/>
    </location>
</feature>
<protein>
    <submittedName>
        <fullName evidence="10">Translation initiation factor</fullName>
    </submittedName>
</protein>
<feature type="compositionally biased region" description="Polar residues" evidence="8">
    <location>
        <begin position="913"/>
        <end position="932"/>
    </location>
</feature>
<evidence type="ECO:0000313" key="10">
    <source>
        <dbReference type="EMBL" id="GAM40262.1"/>
    </source>
</evidence>
<keyword evidence="6" id="KW-0694">RNA-binding</keyword>
<feature type="compositionally biased region" description="Gly residues" evidence="8">
    <location>
        <begin position="226"/>
        <end position="249"/>
    </location>
</feature>
<feature type="compositionally biased region" description="Polar residues" evidence="8">
    <location>
        <begin position="336"/>
        <end position="350"/>
    </location>
</feature>
<feature type="compositionally biased region" description="Basic and acidic residues" evidence="8">
    <location>
        <begin position="1016"/>
        <end position="1030"/>
    </location>
</feature>
<feature type="domain" description="MIF4G" evidence="9">
    <location>
        <begin position="1078"/>
        <end position="1317"/>
    </location>
</feature>
<feature type="region of interest" description="Disordered" evidence="8">
    <location>
        <begin position="454"/>
        <end position="841"/>
    </location>
</feature>
<dbReference type="PANTHER" id="PTHR23253:SF9">
    <property type="entry name" value="EUKARYOTIC TRANSLATION INITIATION FACTOR 4 GAMMA 2"/>
    <property type="match status" value="1"/>
</dbReference>
<feature type="compositionally biased region" description="Polar residues" evidence="8">
    <location>
        <begin position="44"/>
        <end position="68"/>
    </location>
</feature>
<dbReference type="FunFam" id="1.20.970.30:FF:000001">
    <property type="entry name" value="Eukaryotic translation initiation factor subunit eIF-4F, putative"/>
    <property type="match status" value="1"/>
</dbReference>
<sequence length="1500" mass="160838">MSSHQSQGQNNTSSTLANSAAPSRTYAHATQRSDSEFAPAHHGNSPSTTSNTVNGKSSMQNQQPSGVTIVNGAPSVHAADHSRKQSVTISSAGTTGFIPNGGPAGGNPNRNSIQFGSVDQQNSPAMGSPAIPVSQPHGNLNVAPVNPRITSPSTSPSPIPQPASSGGRPPSTYQAPGNAPNFGSFGDASGDARQMRMNQNNLGPGPQATHLRRESSQSQHSDMGGHIPGGPGGPARGGYQGGRGRGYSGSGYQNQMGYSSGPNFRGTPNQRGGPQMAAPFHPPTHGRPMGYPSSPHQANRSPAIANANPVTPQMSHVPMQHPQMANQHYGGYNQHMGPQNVRNRNSSFNYNKPWRNKKMDPFQKNTFKQRNSQGTQSDEFSAPVSNPPPILHPMDPPPLPASRQSSVNFSPETGEFEKVLTMVKNQNYPHGGYDPNSGYYYPAYGVQQNMYMPPSPQPRPGVPYGQPGQFMPNQFPAGTMPPSMQSTPLSRSTSQISNDRPGSSLGQGPAPAVAPTPGHAHTESRTSNSPAPQKNHFIIPTPKKSAIVIKDPNSGAVKSFEKAPASPARATPSPVKGSAPTPPPRAASGIDHARTESKSVKTDEEKKKELRDAVRMKIEQEEAEQRRKEEDARKAIENLSIADKEESKPKAEPVAEPVKEEVKPKVEEPVEEKKPEEKAAPAPAPAPAADDEIDFDAIEREMAEIEAREAAAEAEYQKKKQAQKEEADRKKKEEEEAYERNMKQAEREAEALEEARMKKLESGAAADEDSSKLFASLRKGGIPASETPAAQTPDDSGAATPVSQSDASMGPPSKPASVGKAKPGPLKLETKPVEPPQPSAALKSLRSAKFLDSLAITYPASIASPNPALNANAPADRKFKYNKEFLLQFQNVFKEKPTLDWDLRVRETVGDSGDSSRPQSARTPGTGRQTSRGGIPSTFDMGYFGGGTPSGRPPKNGFPNPPGRVPSMGSGPFGPIGRPGSMGPSSMSRPGSSTAIHNVPQSPRPGSSRNTTRTGSRRDKQSAKKEEETNKSMPLTAGLALKPLEVSQTGWKPRSVGQAAAGPTPSGETDYLAPDVVQRKVKANLNKMTPENFDRISEQILTIVSQSKHESDGRTLRQVIQLTFEKATDEAHWAPMYAKFCKRMLESMSPEIKDENIKDRAGNVVAGGSLFRKYLLNRCQEEFERGWKVNLPPKPEGESEAAALMSDEYYIAAAAKRRGLGLVKFIGELYKLGMLTERIMHECVKKLVDYEGIPDEAEVESLTSLLRTIGASLDGSEKGHAMMDAYFGRISMMMETPGLPSRLKFMLMDVVDLRSANWVSKNGDKGPKTLTEIREEAARAQQEAEMERIRQQASRGGGRMPMGRGDARNFSGDYRNQAPPPDFAGSKVGSDDLRRLKTSRTLNQPASFGPSSMFGSRSSSGRKNLGPGGNLVRGGEDSGASSRTGTPPAGKKEEKEAVSSLNAFSALAALDDNMATSPPSNPTSPEVTKSQPVKSEGETA</sequence>
<feature type="compositionally biased region" description="Polar residues" evidence="8">
    <location>
        <begin position="1474"/>
        <end position="1493"/>
    </location>
</feature>
<dbReference type="GO" id="GO:0010494">
    <property type="term" value="C:cytoplasmic stress granule"/>
    <property type="evidence" value="ECO:0007669"/>
    <property type="project" value="UniProtKB-ARBA"/>
</dbReference>
<organism evidence="10 11">
    <name type="scientific">Talaromyces pinophilus</name>
    <name type="common">Penicillium pinophilum</name>
    <dbReference type="NCBI Taxonomy" id="128442"/>
    <lineage>
        <taxon>Eukaryota</taxon>
        <taxon>Fungi</taxon>
        <taxon>Dikarya</taxon>
        <taxon>Ascomycota</taxon>
        <taxon>Pezizomycotina</taxon>
        <taxon>Eurotiomycetes</taxon>
        <taxon>Eurotiomycetidae</taxon>
        <taxon>Eurotiales</taxon>
        <taxon>Trichocomaceae</taxon>
        <taxon>Talaromyces</taxon>
        <taxon>Talaromyces sect. Talaromyces</taxon>
    </lineage>
</organism>
<feature type="compositionally biased region" description="Polar residues" evidence="8">
    <location>
        <begin position="85"/>
        <end position="94"/>
    </location>
</feature>
<keyword evidence="5" id="KW-0597">Phosphoprotein</keyword>
<dbReference type="Gene3D" id="1.20.970.30">
    <property type="entry name" value="eIF4G, eIF4E-binding domain"/>
    <property type="match status" value="1"/>
</dbReference>
<dbReference type="Proteomes" id="UP000053095">
    <property type="component" value="Unassembled WGS sequence"/>
</dbReference>
<evidence type="ECO:0000256" key="6">
    <source>
        <dbReference type="ARBA" id="ARBA00022884"/>
    </source>
</evidence>
<comment type="similarity">
    <text evidence="2">Belongs to the eukaryotic initiation factor 4G family.</text>
</comment>
<feature type="compositionally biased region" description="Low complexity" evidence="8">
    <location>
        <begin position="975"/>
        <end position="993"/>
    </location>
</feature>
<dbReference type="PANTHER" id="PTHR23253">
    <property type="entry name" value="EUKARYOTIC TRANSLATION INITIATION FACTOR 4 GAMMA"/>
    <property type="match status" value="1"/>
</dbReference>
<dbReference type="FunFam" id="1.25.40.180:FF:000020">
    <property type="entry name" value="Eukaryotic translation initiation factor subunit"/>
    <property type="match status" value="1"/>
</dbReference>
<proteinExistence type="inferred from homology"/>
<feature type="region of interest" description="Disordered" evidence="8">
    <location>
        <begin position="908"/>
        <end position="1071"/>
    </location>
</feature>
<evidence type="ECO:0000256" key="7">
    <source>
        <dbReference type="ARBA" id="ARBA00022917"/>
    </source>
</evidence>
<feature type="compositionally biased region" description="Low complexity" evidence="8">
    <location>
        <begin position="1004"/>
        <end position="1014"/>
    </location>
</feature>
<dbReference type="Pfam" id="PF02854">
    <property type="entry name" value="MIF4G"/>
    <property type="match status" value="1"/>
</dbReference>
<feature type="region of interest" description="Disordered" evidence="8">
    <location>
        <begin position="1"/>
        <end position="299"/>
    </location>
</feature>
<feature type="compositionally biased region" description="Basic and acidic residues" evidence="8">
    <location>
        <begin position="591"/>
        <end position="679"/>
    </location>
</feature>